<dbReference type="Proteomes" id="UP000003477">
    <property type="component" value="Unassembled WGS sequence"/>
</dbReference>
<comment type="caution">
    <text evidence="1">The sequence shown here is derived from an EMBL/GenBank/DDBJ whole genome shotgun (WGS) entry which is preliminary data.</text>
</comment>
<reference evidence="1 2" key="1">
    <citation type="journal article" date="2011" name="Front. Microbiol.">
        <title>Two Strains of Crocosphaera watsonii with Highly Conserved Genomes are Distinguished by Strain-Specific Features.</title>
        <authorList>
            <person name="Bench S.R."/>
            <person name="Ilikchyan I.N."/>
            <person name="Tripp H.J."/>
            <person name="Zehr J.P."/>
        </authorList>
    </citation>
    <scope>NUCLEOTIDE SEQUENCE [LARGE SCALE GENOMIC DNA]</scope>
    <source>
        <strain evidence="1 2">WH 0003</strain>
    </source>
</reference>
<accession>G5JCM0</accession>
<evidence type="ECO:0000313" key="1">
    <source>
        <dbReference type="EMBL" id="EHJ10067.1"/>
    </source>
</evidence>
<proteinExistence type="predicted"/>
<name>G5JCM0_CROWT</name>
<sequence>MDVLKILGGVPESQQALCHTVAIFPITGLAAGRGEFPPKPPYFTL</sequence>
<dbReference type="EMBL" id="AESD01000789">
    <property type="protein sequence ID" value="EHJ10067.1"/>
    <property type="molecule type" value="Genomic_DNA"/>
</dbReference>
<organism evidence="1 2">
    <name type="scientific">Crocosphaera watsonii WH 0003</name>
    <dbReference type="NCBI Taxonomy" id="423471"/>
    <lineage>
        <taxon>Bacteria</taxon>
        <taxon>Bacillati</taxon>
        <taxon>Cyanobacteriota</taxon>
        <taxon>Cyanophyceae</taxon>
        <taxon>Oscillatoriophycideae</taxon>
        <taxon>Chroococcales</taxon>
        <taxon>Aphanothecaceae</taxon>
        <taxon>Crocosphaera</taxon>
    </lineage>
</organism>
<evidence type="ECO:0000313" key="2">
    <source>
        <dbReference type="Proteomes" id="UP000003477"/>
    </source>
</evidence>
<gene>
    <name evidence="1" type="ORF">CWATWH0003_5174</name>
</gene>
<protein>
    <submittedName>
        <fullName evidence="1">Uncharacterized protein</fullName>
    </submittedName>
</protein>
<dbReference type="AlphaFoldDB" id="G5JCM0"/>